<organism evidence="2 3">
    <name type="scientific">Blastomyces percursus</name>
    <dbReference type="NCBI Taxonomy" id="1658174"/>
    <lineage>
        <taxon>Eukaryota</taxon>
        <taxon>Fungi</taxon>
        <taxon>Dikarya</taxon>
        <taxon>Ascomycota</taxon>
        <taxon>Pezizomycotina</taxon>
        <taxon>Eurotiomycetes</taxon>
        <taxon>Eurotiomycetidae</taxon>
        <taxon>Onygenales</taxon>
        <taxon>Ajellomycetaceae</taxon>
        <taxon>Blastomyces</taxon>
    </lineage>
</organism>
<dbReference type="InterPro" id="IPR027417">
    <property type="entry name" value="P-loop_NTPase"/>
</dbReference>
<dbReference type="VEuPathDB" id="FungiDB:ACJ73_08856"/>
<dbReference type="AlphaFoldDB" id="A0A1J9PLH4"/>
<dbReference type="Proteomes" id="UP000242791">
    <property type="component" value="Unassembled WGS sequence"/>
</dbReference>
<comment type="caution">
    <text evidence="2">The sequence shown here is derived from an EMBL/GenBank/DDBJ whole genome shotgun (WGS) entry which is preliminary data.</text>
</comment>
<evidence type="ECO:0000256" key="1">
    <source>
        <dbReference type="SAM" id="MobiDB-lite"/>
    </source>
</evidence>
<sequence length="184" mass="20850">MPCEEAGEVLEAHILTTLLLTVEHCILIGDHLQLRPQIQNYELQSTNPRGERDPGTDAPLNHGPHSIYPVPSSKDAEAVMTYRKVVGMKERLYWFQHEELEAAATDVRRKYTTCRHSCSTTCRDGSQCPPCNQPCEVRFSHSKCSKLYLALRRNASQAAHMRSVQCHAQRHVIGYRAIGGARRR</sequence>
<dbReference type="OrthoDB" id="2423195at2759"/>
<evidence type="ECO:0000313" key="2">
    <source>
        <dbReference type="EMBL" id="OJD16730.1"/>
    </source>
</evidence>
<feature type="region of interest" description="Disordered" evidence="1">
    <location>
        <begin position="44"/>
        <end position="70"/>
    </location>
</feature>
<evidence type="ECO:0000313" key="3">
    <source>
        <dbReference type="Proteomes" id="UP000242791"/>
    </source>
</evidence>
<reference evidence="2 3" key="1">
    <citation type="submission" date="2015-08" db="EMBL/GenBank/DDBJ databases">
        <title>Emmonsia species relationships and genome sequence.</title>
        <authorList>
            <person name="Cuomo C.A."/>
            <person name="Schwartz I.S."/>
            <person name="Kenyon C."/>
            <person name="De Hoog G.S."/>
            <person name="Govender N.P."/>
            <person name="Botha A."/>
            <person name="Moreno L."/>
            <person name="De Vries M."/>
            <person name="Munoz J.F."/>
            <person name="Stielow J.B."/>
        </authorList>
    </citation>
    <scope>NUCLEOTIDE SEQUENCE [LARGE SCALE GENOMIC DNA]</scope>
    <source>
        <strain evidence="2 3">EI222</strain>
    </source>
</reference>
<gene>
    <name evidence="2" type="ORF">ACJ73_08856</name>
</gene>
<name>A0A1J9PLH4_9EURO</name>
<dbReference type="EMBL" id="LGTZ01002242">
    <property type="protein sequence ID" value="OJD16730.1"/>
    <property type="molecule type" value="Genomic_DNA"/>
</dbReference>
<accession>A0A1J9PLH4</accession>
<dbReference type="Gene3D" id="3.40.50.300">
    <property type="entry name" value="P-loop containing nucleotide triphosphate hydrolases"/>
    <property type="match status" value="1"/>
</dbReference>
<keyword evidence="3" id="KW-1185">Reference proteome</keyword>
<evidence type="ECO:0008006" key="4">
    <source>
        <dbReference type="Google" id="ProtNLM"/>
    </source>
</evidence>
<protein>
    <recommendedName>
        <fullName evidence="4">DNA2/NAM7 helicase helicase domain-containing protein</fullName>
    </recommendedName>
</protein>
<proteinExistence type="predicted"/>
<dbReference type="STRING" id="1658174.A0A1J9PLH4"/>